<accession>A0AAF0FW10</accession>
<evidence type="ECO:0000313" key="10">
    <source>
        <dbReference type="Proteomes" id="UP001218895"/>
    </source>
</evidence>
<evidence type="ECO:0000256" key="6">
    <source>
        <dbReference type="ARBA" id="ARBA00022839"/>
    </source>
</evidence>
<dbReference type="NCBIfam" id="TIGR00619">
    <property type="entry name" value="sbcd"/>
    <property type="match status" value="1"/>
</dbReference>
<keyword evidence="4" id="KW-0540">Nuclease</keyword>
<dbReference type="InterPro" id="IPR050535">
    <property type="entry name" value="DNA_Repair-Maintenance_Comp"/>
</dbReference>
<evidence type="ECO:0000256" key="1">
    <source>
        <dbReference type="ARBA" id="ARBA00010555"/>
    </source>
</evidence>
<evidence type="ECO:0000259" key="8">
    <source>
        <dbReference type="Pfam" id="PF12320"/>
    </source>
</evidence>
<dbReference type="PANTHER" id="PTHR30337:SF0">
    <property type="entry name" value="NUCLEASE SBCCD SUBUNIT D"/>
    <property type="match status" value="1"/>
</dbReference>
<dbReference type="KEGG" id="manq:L1994_00790"/>
<dbReference type="Gene3D" id="3.60.21.10">
    <property type="match status" value="1"/>
</dbReference>
<evidence type="ECO:0000256" key="2">
    <source>
        <dbReference type="ARBA" id="ARBA00011322"/>
    </source>
</evidence>
<evidence type="ECO:0000256" key="5">
    <source>
        <dbReference type="ARBA" id="ARBA00022801"/>
    </source>
</evidence>
<keyword evidence="6 9" id="KW-0269">Exonuclease</keyword>
<comment type="subunit">
    <text evidence="2">Heterodimer of SbcC and SbcD.</text>
</comment>
<dbReference type="CDD" id="cd00840">
    <property type="entry name" value="MPP_Mre11_N"/>
    <property type="match status" value="1"/>
</dbReference>
<dbReference type="AlphaFoldDB" id="A0AAF0FW10"/>
<dbReference type="GeneID" id="79948888"/>
<evidence type="ECO:0000313" key="9">
    <source>
        <dbReference type="EMBL" id="WFN36965.1"/>
    </source>
</evidence>
<feature type="domain" description="Nuclease SbcCD subunit D C-terminal" evidence="8">
    <location>
        <begin position="295"/>
        <end position="403"/>
    </location>
</feature>
<dbReference type="Pfam" id="PF12320">
    <property type="entry name" value="SbcD_C"/>
    <property type="match status" value="1"/>
</dbReference>
<dbReference type="InterPro" id="IPR029052">
    <property type="entry name" value="Metallo-depent_PP-like"/>
</dbReference>
<sequence>MKIIHTSDWHLGKKLYGRSRYEESELFLEWLVDTVEKESADALIISGDIFDTVSPSNRALGQYYNFLYKISASCCENVIITAGNHDSPSLLNAPKDLLKAFNVHVIGNAADNLSDEIIVLKNKNNIPDAVVCAVPYLREKDLRMVNQNESTDDKSIKMLNGIKEHYFSVVSLAEEVCKSKYSQEKIKKDDKKRLPLIVTGHLFASGGVTLSGDGVREIYIGNLERAGCDIFPSGIDYLALGHLHVPQKVFGFDNKRYSGSPVPVGFSEAKQKKMIISVEFEDDKQVIKEIYVPNFRRLLTISGNLDEIKDEIQSLNFSLFSNSDPKLTHSNITLKPWAEIIYTGNTASGDIREEILEITNESSIEVLRIKNESLSTGILTDNLEGDSLESLTEHDVFQKCLETSKTPEELWPELKQTFSEALLLLHEEDLFKD</sequence>
<evidence type="ECO:0000256" key="3">
    <source>
        <dbReference type="ARBA" id="ARBA00013365"/>
    </source>
</evidence>
<dbReference type="InterPro" id="IPR004593">
    <property type="entry name" value="SbcD"/>
</dbReference>
<dbReference type="InterPro" id="IPR026843">
    <property type="entry name" value="SbcD_C"/>
</dbReference>
<feature type="domain" description="Calcineurin-like phosphoesterase" evidence="7">
    <location>
        <begin position="1"/>
        <end position="246"/>
    </location>
</feature>
<dbReference type="GO" id="GO:0006259">
    <property type="term" value="P:DNA metabolic process"/>
    <property type="evidence" value="ECO:0007669"/>
    <property type="project" value="InterPro"/>
</dbReference>
<evidence type="ECO:0000259" key="7">
    <source>
        <dbReference type="Pfam" id="PF00149"/>
    </source>
</evidence>
<name>A0AAF0FW10_9EURY</name>
<organism evidence="9 10">
    <name type="scientific">Methanomicrobium antiquum</name>
    <dbReference type="NCBI Taxonomy" id="487686"/>
    <lineage>
        <taxon>Archaea</taxon>
        <taxon>Methanobacteriati</taxon>
        <taxon>Methanobacteriota</taxon>
        <taxon>Stenosarchaea group</taxon>
        <taxon>Methanomicrobia</taxon>
        <taxon>Methanomicrobiales</taxon>
        <taxon>Methanomicrobiaceae</taxon>
        <taxon>Methanomicrobium</taxon>
    </lineage>
</organism>
<proteinExistence type="inferred from homology"/>
<gene>
    <name evidence="9" type="ORF">L1994_00790</name>
</gene>
<evidence type="ECO:0000256" key="4">
    <source>
        <dbReference type="ARBA" id="ARBA00022722"/>
    </source>
</evidence>
<keyword evidence="5" id="KW-0378">Hydrolase</keyword>
<dbReference type="InterPro" id="IPR041796">
    <property type="entry name" value="Mre11_N"/>
</dbReference>
<dbReference type="Proteomes" id="UP001218895">
    <property type="component" value="Chromosome"/>
</dbReference>
<dbReference type="EMBL" id="CP091092">
    <property type="protein sequence ID" value="WFN36965.1"/>
    <property type="molecule type" value="Genomic_DNA"/>
</dbReference>
<dbReference type="Pfam" id="PF00149">
    <property type="entry name" value="Metallophos"/>
    <property type="match status" value="1"/>
</dbReference>
<protein>
    <recommendedName>
        <fullName evidence="3">Nuclease SbcCD subunit D</fullName>
    </recommendedName>
</protein>
<comment type="similarity">
    <text evidence="1">Belongs to the SbcD family.</text>
</comment>
<reference evidence="9" key="1">
    <citation type="submission" date="2022-01" db="EMBL/GenBank/DDBJ databases">
        <title>Complete genome of Methanomicrobium antiquum DSM 21220.</title>
        <authorList>
            <person name="Chen S.-C."/>
            <person name="You Y.-T."/>
            <person name="Zhou Y.-Z."/>
            <person name="Lai M.-C."/>
        </authorList>
    </citation>
    <scope>NUCLEOTIDE SEQUENCE</scope>
    <source>
        <strain evidence="9">DSM 21220</strain>
    </source>
</reference>
<dbReference type="SUPFAM" id="SSF56300">
    <property type="entry name" value="Metallo-dependent phosphatases"/>
    <property type="match status" value="1"/>
</dbReference>
<dbReference type="GO" id="GO:0004519">
    <property type="term" value="F:endonuclease activity"/>
    <property type="evidence" value="ECO:0007669"/>
    <property type="project" value="InterPro"/>
</dbReference>
<keyword evidence="10" id="KW-1185">Reference proteome</keyword>
<dbReference type="PANTHER" id="PTHR30337">
    <property type="entry name" value="COMPONENT OF ATP-DEPENDENT DSDNA EXONUCLEASE"/>
    <property type="match status" value="1"/>
</dbReference>
<dbReference type="InterPro" id="IPR004843">
    <property type="entry name" value="Calcineurin-like_PHP"/>
</dbReference>
<dbReference type="GO" id="GO:0008408">
    <property type="term" value="F:3'-5' exonuclease activity"/>
    <property type="evidence" value="ECO:0007669"/>
    <property type="project" value="InterPro"/>
</dbReference>
<dbReference type="Gene3D" id="3.30.160.720">
    <property type="match status" value="1"/>
</dbReference>
<dbReference type="RefSeq" id="WP_278099802.1">
    <property type="nucleotide sequence ID" value="NZ_CP091092.1"/>
</dbReference>